<proteinExistence type="predicted"/>
<sequence length="122" mass="14548">MSPKVTIRNAWTTNEQENPSKCQKVPTIEAKSFSGTLVEVDSLQQVRWRIFLHWSHRISPSSTQMIEAGYFNCNVDDRLICIYYQNFKLSIIKRRWEDQLRLKHDDFESECDLYMACLIRQK</sequence>
<reference evidence="1" key="1">
    <citation type="submission" date="2021-02" db="EMBL/GenBank/DDBJ databases">
        <authorList>
            <person name="Nowell W R."/>
        </authorList>
    </citation>
    <scope>NUCLEOTIDE SEQUENCE</scope>
</reference>
<dbReference type="EMBL" id="CAJNRE010009759">
    <property type="protein sequence ID" value="CAF2084995.1"/>
    <property type="molecule type" value="Genomic_DNA"/>
</dbReference>
<evidence type="ECO:0000313" key="1">
    <source>
        <dbReference type="EMBL" id="CAF2084995.1"/>
    </source>
</evidence>
<dbReference type="SUPFAM" id="SSF57924">
    <property type="entry name" value="Inhibitor of apoptosis (IAP) repeat"/>
    <property type="match status" value="1"/>
</dbReference>
<comment type="caution">
    <text evidence="1">The sequence shown here is derived from an EMBL/GenBank/DDBJ whole genome shotgun (WGS) entry which is preliminary data.</text>
</comment>
<evidence type="ECO:0000313" key="2">
    <source>
        <dbReference type="Proteomes" id="UP000663824"/>
    </source>
</evidence>
<accession>A0A816SHH1</accession>
<organism evidence="1 2">
    <name type="scientific">Rotaria magnacalcarata</name>
    <dbReference type="NCBI Taxonomy" id="392030"/>
    <lineage>
        <taxon>Eukaryota</taxon>
        <taxon>Metazoa</taxon>
        <taxon>Spiralia</taxon>
        <taxon>Gnathifera</taxon>
        <taxon>Rotifera</taxon>
        <taxon>Eurotatoria</taxon>
        <taxon>Bdelloidea</taxon>
        <taxon>Philodinida</taxon>
        <taxon>Philodinidae</taxon>
        <taxon>Rotaria</taxon>
    </lineage>
</organism>
<dbReference type="Proteomes" id="UP000663824">
    <property type="component" value="Unassembled WGS sequence"/>
</dbReference>
<dbReference type="AlphaFoldDB" id="A0A816SHH1"/>
<name>A0A816SHH1_9BILA</name>
<gene>
    <name evidence="1" type="ORF">MBJ925_LOCUS19355</name>
</gene>
<protein>
    <submittedName>
        <fullName evidence="1">Uncharacterized protein</fullName>
    </submittedName>
</protein>
<dbReference type="Gene3D" id="1.10.1170.10">
    <property type="entry name" value="Inhibitor Of Apoptosis Protein (2mihbC-IAP-1), Chain A"/>
    <property type="match status" value="1"/>
</dbReference>